<organism evidence="13 14">
    <name type="scientific">Gossypium hirsutum</name>
    <name type="common">Upland cotton</name>
    <name type="synonym">Gossypium mexicanum</name>
    <dbReference type="NCBI Taxonomy" id="3635"/>
    <lineage>
        <taxon>Eukaryota</taxon>
        <taxon>Viridiplantae</taxon>
        <taxon>Streptophyta</taxon>
        <taxon>Embryophyta</taxon>
        <taxon>Tracheophyta</taxon>
        <taxon>Spermatophyta</taxon>
        <taxon>Magnoliopsida</taxon>
        <taxon>eudicotyledons</taxon>
        <taxon>Gunneridae</taxon>
        <taxon>Pentapetalae</taxon>
        <taxon>rosids</taxon>
        <taxon>malvids</taxon>
        <taxon>Malvales</taxon>
        <taxon>Malvaceae</taxon>
        <taxon>Malvoideae</taxon>
        <taxon>Gossypium</taxon>
    </lineage>
</organism>
<feature type="domain" description="Protein kinase" evidence="12">
    <location>
        <begin position="28"/>
        <end position="279"/>
    </location>
</feature>
<evidence type="ECO:0000256" key="9">
    <source>
        <dbReference type="ARBA" id="ARBA00023136"/>
    </source>
</evidence>
<dbReference type="InterPro" id="IPR008271">
    <property type="entry name" value="Ser/Thr_kinase_AS"/>
</dbReference>
<dbReference type="Gene3D" id="3.30.200.20">
    <property type="entry name" value="Phosphorylase Kinase, domain 1"/>
    <property type="match status" value="1"/>
</dbReference>
<dbReference type="PANTHER" id="PTHR47974:SF6">
    <property type="entry name" value="NON-SPECIFIC SERINE_THREONINE PROTEIN KINASE"/>
    <property type="match status" value="1"/>
</dbReference>
<dbReference type="InterPro" id="IPR011009">
    <property type="entry name" value="Kinase-like_dom_sf"/>
</dbReference>
<keyword evidence="2" id="KW-0808">Transferase</keyword>
<dbReference type="PANTHER" id="PTHR47974">
    <property type="entry name" value="OS07G0415500 PROTEIN"/>
    <property type="match status" value="1"/>
</dbReference>
<dbReference type="InterPro" id="IPR000719">
    <property type="entry name" value="Prot_kinase_dom"/>
</dbReference>
<evidence type="ECO:0000259" key="12">
    <source>
        <dbReference type="PROSITE" id="PS50011"/>
    </source>
</evidence>
<evidence type="ECO:0000256" key="1">
    <source>
        <dbReference type="ARBA" id="ARBA00004167"/>
    </source>
</evidence>
<evidence type="ECO:0000256" key="10">
    <source>
        <dbReference type="PROSITE-ProRule" id="PRU10141"/>
    </source>
</evidence>
<keyword evidence="13" id="KW-1185">Reference proteome</keyword>
<dbReference type="PROSITE" id="PS00107">
    <property type="entry name" value="PROTEIN_KINASE_ATP"/>
    <property type="match status" value="1"/>
</dbReference>
<dbReference type="Pfam" id="PF00069">
    <property type="entry name" value="Pkinase"/>
    <property type="match status" value="1"/>
</dbReference>
<keyword evidence="11" id="KW-0723">Serine/threonine-protein kinase</keyword>
<evidence type="ECO:0000256" key="6">
    <source>
        <dbReference type="ARBA" id="ARBA00022777"/>
    </source>
</evidence>
<reference evidence="13" key="1">
    <citation type="journal article" date="2020" name="Nat. Genet.">
        <title>Genomic diversifications of five Gossypium allopolyploid species and their impact on cotton improvement.</title>
        <authorList>
            <person name="Chen Z.J."/>
            <person name="Sreedasyam A."/>
            <person name="Ando A."/>
            <person name="Song Q."/>
            <person name="De Santiago L.M."/>
            <person name="Hulse-Kemp A.M."/>
            <person name="Ding M."/>
            <person name="Ye W."/>
            <person name="Kirkbride R.C."/>
            <person name="Jenkins J."/>
            <person name="Plott C."/>
            <person name="Lovell J."/>
            <person name="Lin Y.M."/>
            <person name="Vaughn R."/>
            <person name="Liu B."/>
            <person name="Simpson S."/>
            <person name="Scheffler B.E."/>
            <person name="Wen L."/>
            <person name="Saski C.A."/>
            <person name="Grover C.E."/>
            <person name="Hu G."/>
            <person name="Conover J.L."/>
            <person name="Carlson J.W."/>
            <person name="Shu S."/>
            <person name="Boston L.B."/>
            <person name="Williams M."/>
            <person name="Peterson D.G."/>
            <person name="McGee K."/>
            <person name="Jones D.C."/>
            <person name="Wendel J.F."/>
            <person name="Stelly D.M."/>
            <person name="Grimwood J."/>
            <person name="Schmutz J."/>
        </authorList>
    </citation>
    <scope>NUCLEOTIDE SEQUENCE [LARGE SCALE GENOMIC DNA]</scope>
    <source>
        <strain evidence="13">cv. TM-1</strain>
    </source>
</reference>
<evidence type="ECO:0000313" key="13">
    <source>
        <dbReference type="Proteomes" id="UP000818029"/>
    </source>
</evidence>
<dbReference type="SUPFAM" id="SSF56112">
    <property type="entry name" value="Protein kinase-like (PK-like)"/>
    <property type="match status" value="1"/>
</dbReference>
<evidence type="ECO:0000256" key="4">
    <source>
        <dbReference type="ARBA" id="ARBA00022729"/>
    </source>
</evidence>
<sequence length="279" mass="31590">MARSFGLEFLPAGGPKRFTYAELQAATDNFSNPIGKGSFGDVYKGELGDHRVVAVKCLKNVTGGDAEPEKGQKILVYELVPNGSLDKYLFPASQIPSLDKQEVLIPRSTDSLKPILDWNIRYRIALGVARAIAYLHEECLEWVLHCDIKPENILLGEYFCPKISDFGLAKLRKKEDMVSMSMARGTRGYMAPEWLKPDPVTPKADVYSFGMVLLELVSGVRSSNMQGSLVHSEDWHPRWAFDKVFKDMKMDDILDRQIKHCFDNRLHFDFIDRMVKAAI</sequence>
<keyword evidence="9" id="KW-0472">Membrane</keyword>
<dbReference type="Gene3D" id="1.10.510.10">
    <property type="entry name" value="Transferase(Phosphotransferase) domain 1"/>
    <property type="match status" value="1"/>
</dbReference>
<evidence type="ECO:0000256" key="7">
    <source>
        <dbReference type="ARBA" id="ARBA00022840"/>
    </source>
</evidence>
<keyword evidence="7 10" id="KW-0067">ATP-binding</keyword>
<keyword evidence="5 10" id="KW-0547">Nucleotide-binding</keyword>
<keyword evidence="6" id="KW-0418">Kinase</keyword>
<evidence type="ECO:0000256" key="11">
    <source>
        <dbReference type="RuleBase" id="RU000304"/>
    </source>
</evidence>
<evidence type="ECO:0000256" key="8">
    <source>
        <dbReference type="ARBA" id="ARBA00022989"/>
    </source>
</evidence>
<reference evidence="14" key="2">
    <citation type="submission" date="2025-08" db="UniProtKB">
        <authorList>
            <consortium name="RefSeq"/>
        </authorList>
    </citation>
    <scope>IDENTIFICATION</scope>
</reference>
<comment type="similarity">
    <text evidence="11">Belongs to the protein kinase superfamily.</text>
</comment>
<dbReference type="Proteomes" id="UP000818029">
    <property type="component" value="Chromosome A05"/>
</dbReference>
<dbReference type="RefSeq" id="XP_040967907.1">
    <property type="nucleotide sequence ID" value="XM_041111973.1"/>
</dbReference>
<evidence type="ECO:0000256" key="3">
    <source>
        <dbReference type="ARBA" id="ARBA00022692"/>
    </source>
</evidence>
<dbReference type="SMART" id="SM00220">
    <property type="entry name" value="S_TKc"/>
    <property type="match status" value="1"/>
</dbReference>
<keyword evidence="3" id="KW-0812">Transmembrane</keyword>
<evidence type="ECO:0000256" key="2">
    <source>
        <dbReference type="ARBA" id="ARBA00022679"/>
    </source>
</evidence>
<dbReference type="GeneID" id="121228938"/>
<dbReference type="PROSITE" id="PS50011">
    <property type="entry name" value="PROTEIN_KINASE_DOM"/>
    <property type="match status" value="1"/>
</dbReference>
<comment type="subcellular location">
    <subcellularLocation>
        <location evidence="1">Membrane</location>
        <topology evidence="1">Single-pass membrane protein</topology>
    </subcellularLocation>
</comment>
<keyword evidence="8" id="KW-1133">Transmembrane helix</keyword>
<name>A0ABM3BLH2_GOSHI</name>
<dbReference type="PROSITE" id="PS00108">
    <property type="entry name" value="PROTEIN_KINASE_ST"/>
    <property type="match status" value="1"/>
</dbReference>
<feature type="binding site" evidence="10">
    <location>
        <position position="56"/>
    </location>
    <ligand>
        <name>ATP</name>
        <dbReference type="ChEBI" id="CHEBI:30616"/>
    </ligand>
</feature>
<keyword evidence="4" id="KW-0732">Signal</keyword>
<dbReference type="InterPro" id="IPR017441">
    <property type="entry name" value="Protein_kinase_ATP_BS"/>
</dbReference>
<protein>
    <submittedName>
        <fullName evidence="14">G-type lectin S-receptor-like serine/threonine-protein kinase At1g34300</fullName>
    </submittedName>
</protein>
<evidence type="ECO:0000256" key="5">
    <source>
        <dbReference type="ARBA" id="ARBA00022741"/>
    </source>
</evidence>
<accession>A0ABM3BLH2</accession>
<evidence type="ECO:0000313" key="14">
    <source>
        <dbReference type="RefSeq" id="XP_040967907.1"/>
    </source>
</evidence>
<gene>
    <name evidence="14" type="primary">LOC121228938</name>
</gene>
<proteinExistence type="inferred from homology"/>